<evidence type="ECO:0000313" key="8">
    <source>
        <dbReference type="RefSeq" id="XP_018473767.1"/>
    </source>
</evidence>
<keyword evidence="5" id="KW-0539">Nucleus</keyword>
<accession>A0A6J0MMP8</accession>
<evidence type="ECO:0000256" key="1">
    <source>
        <dbReference type="ARBA" id="ARBA00004123"/>
    </source>
</evidence>
<dbReference type="RefSeq" id="XP_018473767.1">
    <property type="nucleotide sequence ID" value="XM_018618265.1"/>
</dbReference>
<proteinExistence type="predicted"/>
<dbReference type="GO" id="GO:0005634">
    <property type="term" value="C:nucleus"/>
    <property type="evidence" value="ECO:0007669"/>
    <property type="project" value="UniProtKB-SubCell"/>
</dbReference>
<keyword evidence="7" id="KW-1185">Reference proteome</keyword>
<dbReference type="InterPro" id="IPR036879">
    <property type="entry name" value="TF_MADSbox_sf"/>
</dbReference>
<organism evidence="7 8">
    <name type="scientific">Raphanus sativus</name>
    <name type="common">Radish</name>
    <name type="synonym">Raphanus raphanistrum var. sativus</name>
    <dbReference type="NCBI Taxonomy" id="3726"/>
    <lineage>
        <taxon>Eukaryota</taxon>
        <taxon>Viridiplantae</taxon>
        <taxon>Streptophyta</taxon>
        <taxon>Embryophyta</taxon>
        <taxon>Tracheophyta</taxon>
        <taxon>Spermatophyta</taxon>
        <taxon>Magnoliopsida</taxon>
        <taxon>eudicotyledons</taxon>
        <taxon>Gunneridae</taxon>
        <taxon>Pentapetalae</taxon>
        <taxon>rosids</taxon>
        <taxon>malvids</taxon>
        <taxon>Brassicales</taxon>
        <taxon>Brassicaceae</taxon>
        <taxon>Brassiceae</taxon>
        <taxon>Raphanus</taxon>
    </lineage>
</organism>
<evidence type="ECO:0000256" key="5">
    <source>
        <dbReference type="ARBA" id="ARBA00023242"/>
    </source>
</evidence>
<evidence type="ECO:0000256" key="4">
    <source>
        <dbReference type="ARBA" id="ARBA00023163"/>
    </source>
</evidence>
<protein>
    <submittedName>
        <fullName evidence="8">Uncharacterized protein LOC108844990</fullName>
    </submittedName>
</protein>
<dbReference type="OrthoDB" id="1898716at2759"/>
<dbReference type="KEGG" id="rsz:108844990"/>
<evidence type="ECO:0000259" key="6">
    <source>
        <dbReference type="PROSITE" id="PS50066"/>
    </source>
</evidence>
<dbReference type="AlphaFoldDB" id="A0A6J0MMP8"/>
<comment type="subcellular location">
    <subcellularLocation>
        <location evidence="1">Nucleus</location>
    </subcellularLocation>
</comment>
<dbReference type="InterPro" id="IPR002100">
    <property type="entry name" value="TF_MADSbox"/>
</dbReference>
<gene>
    <name evidence="8" type="primary">LOC108844990</name>
</gene>
<reference evidence="7" key="1">
    <citation type="journal article" date="2019" name="Database">
        <title>The radish genome database (RadishGD): an integrated information resource for radish genomics.</title>
        <authorList>
            <person name="Yu H.J."/>
            <person name="Baek S."/>
            <person name="Lee Y.J."/>
            <person name="Cho A."/>
            <person name="Mun J.H."/>
        </authorList>
    </citation>
    <scope>NUCLEOTIDE SEQUENCE [LARGE SCALE GENOMIC DNA]</scope>
    <source>
        <strain evidence="7">cv. WK10039</strain>
    </source>
</reference>
<evidence type="ECO:0000256" key="3">
    <source>
        <dbReference type="ARBA" id="ARBA00023125"/>
    </source>
</evidence>
<dbReference type="Proteomes" id="UP000504610">
    <property type="component" value="Chromosome 3"/>
</dbReference>
<feature type="domain" description="MADS-box" evidence="6">
    <location>
        <begin position="1"/>
        <end position="61"/>
    </location>
</feature>
<reference evidence="8" key="2">
    <citation type="submission" date="2025-08" db="UniProtKB">
        <authorList>
            <consortium name="RefSeq"/>
        </authorList>
    </citation>
    <scope>IDENTIFICATION</scope>
    <source>
        <tissue evidence="8">Leaf</tissue>
    </source>
</reference>
<dbReference type="GeneID" id="108844990"/>
<name>A0A6J0MMP8_RAPSA</name>
<dbReference type="GO" id="GO:0003677">
    <property type="term" value="F:DNA binding"/>
    <property type="evidence" value="ECO:0007669"/>
    <property type="project" value="UniProtKB-KW"/>
</dbReference>
<dbReference type="PROSITE" id="PS50066">
    <property type="entry name" value="MADS_BOX_2"/>
    <property type="match status" value="1"/>
</dbReference>
<evidence type="ECO:0000313" key="7">
    <source>
        <dbReference type="Proteomes" id="UP000504610"/>
    </source>
</evidence>
<dbReference type="SUPFAM" id="SSF55455">
    <property type="entry name" value="SRF-like"/>
    <property type="match status" value="1"/>
</dbReference>
<dbReference type="GO" id="GO:0046983">
    <property type="term" value="F:protein dimerization activity"/>
    <property type="evidence" value="ECO:0007669"/>
    <property type="project" value="InterPro"/>
</dbReference>
<dbReference type="Gene3D" id="3.40.1810.10">
    <property type="entry name" value="Transcription factor, MADS-box"/>
    <property type="match status" value="1"/>
</dbReference>
<evidence type="ECO:0000256" key="2">
    <source>
        <dbReference type="ARBA" id="ARBA00023015"/>
    </source>
</evidence>
<dbReference type="Pfam" id="PF00319">
    <property type="entry name" value="SRF-TF"/>
    <property type="match status" value="1"/>
</dbReference>
<sequence length="145" mass="17091">MDGKMNEKRFTESSISEDAIFSKCLNGIFEKSNELARLYNVIVVVMIVSFTGKPFLFKSPSSLELVRILKLQKTLYSVMKDLVYEKERAKVLKKRHQEFLQKYEVKEIKNMKMDEAITFRDNLKALQEIIKRKKMDIEDLSSQKE</sequence>
<keyword evidence="4" id="KW-0804">Transcription</keyword>
<keyword evidence="2" id="KW-0805">Transcription regulation</keyword>
<keyword evidence="3" id="KW-0238">DNA-binding</keyword>